<accession>A0A0F2LSD2</accession>
<dbReference type="SUPFAM" id="SSF50800">
    <property type="entry name" value="PK beta-barrel domain-like"/>
    <property type="match status" value="1"/>
</dbReference>
<keyword evidence="8" id="KW-0067">ATP-binding</keyword>
<comment type="similarity">
    <text evidence="2 13">Belongs to the pyruvate kinase family.</text>
</comment>
<evidence type="ECO:0000259" key="15">
    <source>
        <dbReference type="Pfam" id="PF02887"/>
    </source>
</evidence>
<dbReference type="PATRIC" id="fig|1326980.8.peg.2126"/>
<dbReference type="PANTHER" id="PTHR11817">
    <property type="entry name" value="PYRUVATE KINASE"/>
    <property type="match status" value="1"/>
</dbReference>
<dbReference type="GO" id="GO:0016301">
    <property type="term" value="F:kinase activity"/>
    <property type="evidence" value="ECO:0007669"/>
    <property type="project" value="UniProtKB-KW"/>
</dbReference>
<evidence type="ECO:0000256" key="9">
    <source>
        <dbReference type="ARBA" id="ARBA00022842"/>
    </source>
</evidence>
<name>A0A0F2LSD2_9CREN</name>
<evidence type="ECO:0000256" key="10">
    <source>
        <dbReference type="ARBA" id="ARBA00023152"/>
    </source>
</evidence>
<keyword evidence="6" id="KW-0547">Nucleotide-binding</keyword>
<dbReference type="EMBL" id="JZWS01000008">
    <property type="protein sequence ID" value="KJR79405.1"/>
    <property type="molecule type" value="Genomic_DNA"/>
</dbReference>
<evidence type="ECO:0000313" key="17">
    <source>
        <dbReference type="EMBL" id="MCL7343665.1"/>
    </source>
</evidence>
<dbReference type="AlphaFoldDB" id="A0A0F2LSD2"/>
<dbReference type="NCBIfam" id="NF004491">
    <property type="entry name" value="PRK05826.1"/>
    <property type="match status" value="1"/>
</dbReference>
<dbReference type="Gene3D" id="2.40.33.10">
    <property type="entry name" value="PK beta-barrel domain-like"/>
    <property type="match status" value="1"/>
</dbReference>
<dbReference type="SUPFAM" id="SSF52935">
    <property type="entry name" value="PK C-terminal domain-like"/>
    <property type="match status" value="1"/>
</dbReference>
<dbReference type="GO" id="GO:0000287">
    <property type="term" value="F:magnesium ion binding"/>
    <property type="evidence" value="ECO:0007669"/>
    <property type="project" value="UniProtKB-UniRule"/>
</dbReference>
<feature type="domain" description="Pyruvate kinase barrel" evidence="14">
    <location>
        <begin position="1"/>
        <end position="304"/>
    </location>
</feature>
<dbReference type="Pfam" id="PF02887">
    <property type="entry name" value="PK_C"/>
    <property type="match status" value="1"/>
</dbReference>
<dbReference type="UniPathway" id="UPA00109">
    <property type="reaction ID" value="UER00188"/>
</dbReference>
<dbReference type="EMBL" id="JZWS02000002">
    <property type="protein sequence ID" value="MCL7343665.1"/>
    <property type="molecule type" value="Genomic_DNA"/>
</dbReference>
<organism evidence="16">
    <name type="scientific">Candidatus Aramenus sulfurataquae</name>
    <dbReference type="NCBI Taxonomy" id="1326980"/>
    <lineage>
        <taxon>Archaea</taxon>
        <taxon>Thermoproteota</taxon>
        <taxon>Thermoprotei</taxon>
        <taxon>Sulfolobales</taxon>
        <taxon>Sulfolobaceae</taxon>
        <taxon>Candidatus Aramenus</taxon>
    </lineage>
</organism>
<reference evidence="16" key="1">
    <citation type="submission" date="2015-03" db="EMBL/GenBank/DDBJ databases">
        <title>Metagenome Sequencing of an Archaeal-Dominated Microbial Community from a Hot Spring at the Los Azufres Geothermal Field, Mexico.</title>
        <authorList>
            <person name="Servin-Garciduenas L.E."/>
            <person name="Martinez-Romero E."/>
        </authorList>
    </citation>
    <scope>NUCLEOTIDE SEQUENCE [LARGE SCALE GENOMIC DNA]</scope>
    <source>
        <strain evidence="16">AZ1-454</strain>
    </source>
</reference>
<protein>
    <recommendedName>
        <fullName evidence="3 12">Pyruvate kinase</fullName>
        <ecNumber evidence="3 12">2.7.1.40</ecNumber>
    </recommendedName>
</protein>
<dbReference type="PRINTS" id="PR01050">
    <property type="entry name" value="PYRUVTKNASE"/>
</dbReference>
<evidence type="ECO:0000313" key="16">
    <source>
        <dbReference type="EMBL" id="KJR79405.1"/>
    </source>
</evidence>
<keyword evidence="7 13" id="KW-0418">Kinase</keyword>
<comment type="catalytic activity">
    <reaction evidence="13">
        <text>pyruvate + ATP = phosphoenolpyruvate + ADP + H(+)</text>
        <dbReference type="Rhea" id="RHEA:18157"/>
        <dbReference type="ChEBI" id="CHEBI:15361"/>
        <dbReference type="ChEBI" id="CHEBI:15378"/>
        <dbReference type="ChEBI" id="CHEBI:30616"/>
        <dbReference type="ChEBI" id="CHEBI:58702"/>
        <dbReference type="ChEBI" id="CHEBI:456216"/>
        <dbReference type="EC" id="2.7.1.40"/>
    </reaction>
</comment>
<dbReference type="InterPro" id="IPR015795">
    <property type="entry name" value="Pyrv_Knase_C"/>
</dbReference>
<evidence type="ECO:0000256" key="5">
    <source>
        <dbReference type="ARBA" id="ARBA00022723"/>
    </source>
</evidence>
<reference evidence="17" key="2">
    <citation type="submission" date="2022-05" db="EMBL/GenBank/DDBJ databases">
        <title>Metagenome Sequencing of an Archaeal-Dominated Microbial Community from a Hot Spring at the Los Azufres Geothermal Field, Mexico.</title>
        <authorList>
            <person name="Marin-Paredes R."/>
            <person name="Martinez-Romero E."/>
            <person name="Servin-Garciduenas L.E."/>
        </authorList>
    </citation>
    <scope>NUCLEOTIDE SEQUENCE</scope>
    <source>
        <strain evidence="17">AZ1-454</strain>
    </source>
</reference>
<evidence type="ECO:0000256" key="12">
    <source>
        <dbReference type="NCBIfam" id="TIGR01064"/>
    </source>
</evidence>
<dbReference type="GO" id="GO:0005524">
    <property type="term" value="F:ATP binding"/>
    <property type="evidence" value="ECO:0007669"/>
    <property type="project" value="UniProtKB-KW"/>
</dbReference>
<evidence type="ECO:0000256" key="6">
    <source>
        <dbReference type="ARBA" id="ARBA00022741"/>
    </source>
</evidence>
<dbReference type="Pfam" id="PF00224">
    <property type="entry name" value="PK"/>
    <property type="match status" value="1"/>
</dbReference>
<dbReference type="InterPro" id="IPR040442">
    <property type="entry name" value="Pyrv_kinase-like_dom_sf"/>
</dbReference>
<keyword evidence="11 16" id="KW-0670">Pyruvate</keyword>
<dbReference type="Gene3D" id="3.20.20.60">
    <property type="entry name" value="Phosphoenolpyruvate-binding domains"/>
    <property type="match status" value="1"/>
</dbReference>
<comment type="pathway">
    <text evidence="1 13">Carbohydrate degradation; glycolysis; pyruvate from D-glyceraldehyde 3-phosphate: step 5/5.</text>
</comment>
<evidence type="ECO:0000256" key="11">
    <source>
        <dbReference type="ARBA" id="ARBA00023317"/>
    </source>
</evidence>
<dbReference type="InterPro" id="IPR001697">
    <property type="entry name" value="Pyr_Knase"/>
</dbReference>
<dbReference type="InterPro" id="IPR036918">
    <property type="entry name" value="Pyrv_Knase_C_sf"/>
</dbReference>
<dbReference type="Gene3D" id="3.40.1380.20">
    <property type="entry name" value="Pyruvate kinase, C-terminal domain"/>
    <property type="match status" value="1"/>
</dbReference>
<evidence type="ECO:0000256" key="2">
    <source>
        <dbReference type="ARBA" id="ARBA00008663"/>
    </source>
</evidence>
<sequence length="448" mass="49217">MRKTKIVATLGPSSEEKVKELSKYVDVFRINFAHGDEESHRKYFDLIHDYAKDSSILVDLPGPKIRVGQIEGRIEVKPGEKVTFSQNEGIPVEDPLFYQGVKPGTLVLIADGNIKVKVTSVEKDRVEGVVLEGGIITSRKGINVPDISLSEGITSRDLELLKEALKLGADYVGLSFVISHADVQKARDVAGGDAWIIAKIEKKNALADLREIVKASDGIMVARGDLGVEIGLENLPFIQRKIVRTSKLYGKPVILATQVLESMVTNPIPTRAEVIDVSNSVYQGVDAIMLSDETAIGNYPLEAVKYLHDIIVSVEKRVKVTRPSPLSSSDDAIAFAAINVAELSKAKVITVHSRSGISVVRISRLRPKSLILGLCPNQKLVRRLRLCWGVLPVHVREAKSLDEVTQLAEEYARDYVNEGDEIVVVGGDPRLEEGRTNFIKLHVIGKQK</sequence>
<keyword evidence="9 13" id="KW-0460">Magnesium</keyword>
<keyword evidence="4 13" id="KW-0808">Transferase</keyword>
<dbReference type="NCBIfam" id="TIGR01064">
    <property type="entry name" value="pyruv_kin"/>
    <property type="match status" value="1"/>
</dbReference>
<dbReference type="EC" id="2.7.1.40" evidence="3 12"/>
<comment type="caution">
    <text evidence="16">The sequence shown here is derived from an EMBL/GenBank/DDBJ whole genome shotgun (WGS) entry which is preliminary data.</text>
</comment>
<evidence type="ECO:0000256" key="4">
    <source>
        <dbReference type="ARBA" id="ARBA00022679"/>
    </source>
</evidence>
<dbReference type="InterPro" id="IPR015806">
    <property type="entry name" value="Pyrv_Knase_insert_dom_sf"/>
</dbReference>
<evidence type="ECO:0000256" key="8">
    <source>
        <dbReference type="ARBA" id="ARBA00022840"/>
    </source>
</evidence>
<evidence type="ECO:0000256" key="13">
    <source>
        <dbReference type="RuleBase" id="RU000504"/>
    </source>
</evidence>
<dbReference type="InterPro" id="IPR015813">
    <property type="entry name" value="Pyrv/PenolPyrv_kinase-like_dom"/>
</dbReference>
<gene>
    <name evidence="17" type="primary">pyk</name>
    <name evidence="17" type="ORF">TQ35_003720</name>
    <name evidence="16" type="ORF">TQ35_01960</name>
</gene>
<evidence type="ECO:0000256" key="1">
    <source>
        <dbReference type="ARBA" id="ARBA00004997"/>
    </source>
</evidence>
<keyword evidence="10 13" id="KW-0324">Glycolysis</keyword>
<proteinExistence type="inferred from homology"/>
<evidence type="ECO:0000256" key="7">
    <source>
        <dbReference type="ARBA" id="ARBA00022777"/>
    </source>
</evidence>
<evidence type="ECO:0000256" key="3">
    <source>
        <dbReference type="ARBA" id="ARBA00012142"/>
    </source>
</evidence>
<dbReference type="InterPro" id="IPR015793">
    <property type="entry name" value="Pyrv_Knase_brl"/>
</dbReference>
<dbReference type="GO" id="GO:0004743">
    <property type="term" value="F:pyruvate kinase activity"/>
    <property type="evidence" value="ECO:0007669"/>
    <property type="project" value="UniProtKB-UniRule"/>
</dbReference>
<dbReference type="InterPro" id="IPR011037">
    <property type="entry name" value="Pyrv_Knase-like_insert_dom_sf"/>
</dbReference>
<dbReference type="GO" id="GO:0030955">
    <property type="term" value="F:potassium ion binding"/>
    <property type="evidence" value="ECO:0007669"/>
    <property type="project" value="UniProtKB-UniRule"/>
</dbReference>
<feature type="domain" description="Pyruvate kinase C-terminal" evidence="15">
    <location>
        <begin position="331"/>
        <end position="442"/>
    </location>
</feature>
<dbReference type="SUPFAM" id="SSF51621">
    <property type="entry name" value="Phosphoenolpyruvate/pyruvate domain"/>
    <property type="match status" value="1"/>
</dbReference>
<keyword evidence="5" id="KW-0479">Metal-binding</keyword>
<evidence type="ECO:0000259" key="14">
    <source>
        <dbReference type="Pfam" id="PF00224"/>
    </source>
</evidence>